<dbReference type="AlphaFoldDB" id="A0A0G1JH20"/>
<evidence type="ECO:0000313" key="2">
    <source>
        <dbReference type="Proteomes" id="UP000034069"/>
    </source>
</evidence>
<name>A0A0G1JH20_9BACT</name>
<comment type="caution">
    <text evidence="1">The sequence shown here is derived from an EMBL/GenBank/DDBJ whole genome shotgun (WGS) entry which is preliminary data.</text>
</comment>
<gene>
    <name evidence="1" type="ORF">UW23_C0032G0011</name>
</gene>
<dbReference type="Proteomes" id="UP000034069">
    <property type="component" value="Unassembled WGS sequence"/>
</dbReference>
<organism evidence="1 2">
    <name type="scientific">Candidatus Collierbacteria bacterium GW2011_GWA1_44_12</name>
    <dbReference type="NCBI Taxonomy" id="1618376"/>
    <lineage>
        <taxon>Bacteria</taxon>
        <taxon>Candidatus Collieribacteriota</taxon>
    </lineage>
</organism>
<sequence length="134" mass="15082">MSIERPNTPDGVAREVTETEMKMLSNFISLCLDLDISFEISFNTGRFIPGEYTIGPNGKFLSDDEIPTEHIVQGPQGIVIEVSNLCNSDADGNQKLFPNFYTAIKDGLQMLYYEATNKHGEEATRKAFGQYFRM</sequence>
<accession>A0A0G1JH20</accession>
<evidence type="ECO:0000313" key="1">
    <source>
        <dbReference type="EMBL" id="KKT34649.1"/>
    </source>
</evidence>
<protein>
    <submittedName>
        <fullName evidence="1">Uncharacterized protein</fullName>
    </submittedName>
</protein>
<dbReference type="EMBL" id="LCHN01000032">
    <property type="protein sequence ID" value="KKT34649.1"/>
    <property type="molecule type" value="Genomic_DNA"/>
</dbReference>
<reference evidence="1 2" key="1">
    <citation type="journal article" date="2015" name="Nature">
        <title>rRNA introns, odd ribosomes, and small enigmatic genomes across a large radiation of phyla.</title>
        <authorList>
            <person name="Brown C.T."/>
            <person name="Hug L.A."/>
            <person name="Thomas B.C."/>
            <person name="Sharon I."/>
            <person name="Castelle C.J."/>
            <person name="Singh A."/>
            <person name="Wilkins M.J."/>
            <person name="Williams K.H."/>
            <person name="Banfield J.F."/>
        </authorList>
    </citation>
    <scope>NUCLEOTIDE SEQUENCE [LARGE SCALE GENOMIC DNA]</scope>
</reference>
<proteinExistence type="predicted"/>